<evidence type="ECO:0000313" key="13">
    <source>
        <dbReference type="EMBL" id="KAF2103085.1"/>
    </source>
</evidence>
<dbReference type="PROSITE" id="PS50294">
    <property type="entry name" value="WD_REPEATS_REGION"/>
    <property type="match status" value="3"/>
</dbReference>
<dbReference type="InterPro" id="IPR001680">
    <property type="entry name" value="WD40_rpt"/>
</dbReference>
<dbReference type="GO" id="GO:0002098">
    <property type="term" value="P:tRNA wobble uridine modification"/>
    <property type="evidence" value="ECO:0007669"/>
    <property type="project" value="InterPro"/>
</dbReference>
<dbReference type="SMART" id="SM00320">
    <property type="entry name" value="WD40"/>
    <property type="match status" value="12"/>
</dbReference>
<accession>A0A9P4IK80</accession>
<dbReference type="InterPro" id="IPR015943">
    <property type="entry name" value="WD40/YVTN_repeat-like_dom_sf"/>
</dbReference>
<evidence type="ECO:0000313" key="14">
    <source>
        <dbReference type="Proteomes" id="UP000799772"/>
    </source>
</evidence>
<dbReference type="AlphaFoldDB" id="A0A9P4IK80"/>
<dbReference type="PRINTS" id="PR00320">
    <property type="entry name" value="GPROTEINBRPT"/>
</dbReference>
<evidence type="ECO:0000256" key="10">
    <source>
        <dbReference type="ARBA" id="ARBA00023242"/>
    </source>
</evidence>
<sequence length="818" mass="89926">MDGVKVDFIAVGGSRNPAAADWDTNGSGLLAFGAGNNIAIWNPSDLNYKGITDLLAGHTDVVNVVKFLPTTGSSKIRILSGSADKTIRLWESSFDAPLQFQELETISAHVSSINCIAIVPGFHGFASGSADGTIKIWRFTEENASVGEVDLVQTIELRPKYIPLALSLAVLHDSSILLAAAGTKSTIQVYVSSSDQFTQVASLSGHEGWIRSLAFVSETDDERGDLILASASQDKYIRLWRIHEGEELPAISSAASDPALGLLGRSLSNKAHRFQTASSKYSITFEALLLGHEDWIYTAAWRKWHGKLQLLSASADNSLAVWESDPQSGVWVCIARLGEVSAQKGATTATGSTGGFWIGLWSPSGDSVASLGRTGSWRLWKREDSSDMWSQQVAVTGHTKEVKSLTWSKNGDYLLTTSSDQTTRLFAEWKRDDGSRSWHEFSRPQIHGYDLNCIDTISDTQFISGADEKLLRVFDEPSAVAKLLARLCKIQRSAEISLPDAANIPVLGLSNKAIQAIEEHEVLEDNKRDEREAPDPASVVHKSTLDLDHPPLEDHLARHMLWPEREKLYGHGYEISAVAASHDGSIIATACRASSIDHAVIRLYETKDWRELKPPLKSHSLTVHNLRFSPDDEYLLSVGRDRQWTIFQRDKDDQSTYRQAAMEPKGHSRMILDCTWAPLMTDAKVFATAGRDKKINLWRLGQNNATNYHTITSSSAVTAIDFLPDEVDGCIVLAYATEEGALAICAFSSSTPFLKEDAFEKAISPSSTVSRLNWRPRRHGEDGANSHLAVASDDGSVRLYDVPIKNWLKPSIEALGDW</sequence>
<dbReference type="PANTHER" id="PTHR44111:SF1">
    <property type="entry name" value="ELONGATOR COMPLEX PROTEIN 2"/>
    <property type="match status" value="1"/>
</dbReference>
<dbReference type="CDD" id="cd00200">
    <property type="entry name" value="WD40"/>
    <property type="match status" value="1"/>
</dbReference>
<proteinExistence type="inferred from homology"/>
<dbReference type="InterPro" id="IPR036322">
    <property type="entry name" value="WD40_repeat_dom_sf"/>
</dbReference>
<name>A0A9P4IK80_9PEZI</name>
<dbReference type="InterPro" id="IPR020472">
    <property type="entry name" value="WD40_PAC1"/>
</dbReference>
<comment type="caution">
    <text evidence="13">The sequence shown here is derived from an EMBL/GenBank/DDBJ whole genome shotgun (WGS) entry which is preliminary data.</text>
</comment>
<dbReference type="GO" id="GO:0033588">
    <property type="term" value="C:elongator holoenzyme complex"/>
    <property type="evidence" value="ECO:0007669"/>
    <property type="project" value="InterPro"/>
</dbReference>
<dbReference type="InterPro" id="IPR037289">
    <property type="entry name" value="Elp2"/>
</dbReference>
<evidence type="ECO:0000256" key="5">
    <source>
        <dbReference type="ARBA" id="ARBA00020267"/>
    </source>
</evidence>
<comment type="pathway">
    <text evidence="3">tRNA modification; 5-methoxycarbonylmethyl-2-thiouridine-tRNA biosynthesis.</text>
</comment>
<feature type="repeat" description="WD" evidence="11">
    <location>
        <begin position="55"/>
        <end position="91"/>
    </location>
</feature>
<evidence type="ECO:0000256" key="11">
    <source>
        <dbReference type="PROSITE-ProRule" id="PRU00221"/>
    </source>
</evidence>
<protein>
    <recommendedName>
        <fullName evidence="5">Elongator complex protein 2</fullName>
    </recommendedName>
</protein>
<evidence type="ECO:0000256" key="3">
    <source>
        <dbReference type="ARBA" id="ARBA00005043"/>
    </source>
</evidence>
<keyword evidence="9" id="KW-0677">Repeat</keyword>
<keyword evidence="10" id="KW-0539">Nucleus</keyword>
<keyword evidence="14" id="KW-1185">Reference proteome</keyword>
<feature type="repeat" description="WD" evidence="11">
    <location>
        <begin position="106"/>
        <end position="147"/>
    </location>
</feature>
<dbReference type="SUPFAM" id="SSF50978">
    <property type="entry name" value="WD40 repeat-like"/>
    <property type="match status" value="2"/>
</dbReference>
<evidence type="ECO:0000256" key="9">
    <source>
        <dbReference type="ARBA" id="ARBA00022737"/>
    </source>
</evidence>
<comment type="similarity">
    <text evidence="4">Belongs to the WD repeat ELP2 family.</text>
</comment>
<dbReference type="OrthoDB" id="27911at2759"/>
<feature type="repeat" description="WD" evidence="11">
    <location>
        <begin position="616"/>
        <end position="648"/>
    </location>
</feature>
<keyword evidence="8" id="KW-0819">tRNA processing</keyword>
<keyword evidence="6" id="KW-0963">Cytoplasm</keyword>
<dbReference type="PANTHER" id="PTHR44111">
    <property type="entry name" value="ELONGATOR COMPLEX PROTEIN 2"/>
    <property type="match status" value="1"/>
</dbReference>
<dbReference type="FunFam" id="2.130.10.10:FF:000400">
    <property type="entry name" value="Elongator acetyltransferase complex subunit 2"/>
    <property type="match status" value="1"/>
</dbReference>
<dbReference type="PROSITE" id="PS50082">
    <property type="entry name" value="WD_REPEATS_2"/>
    <property type="match status" value="6"/>
</dbReference>
<evidence type="ECO:0000256" key="1">
    <source>
        <dbReference type="ARBA" id="ARBA00004123"/>
    </source>
</evidence>
<dbReference type="EMBL" id="ML978122">
    <property type="protein sequence ID" value="KAF2103085.1"/>
    <property type="molecule type" value="Genomic_DNA"/>
</dbReference>
<dbReference type="Proteomes" id="UP000799772">
    <property type="component" value="Unassembled WGS sequence"/>
</dbReference>
<comment type="subcellular location">
    <subcellularLocation>
        <location evidence="2">Cytoplasm</location>
    </subcellularLocation>
    <subcellularLocation>
        <location evidence="1">Nucleus</location>
    </subcellularLocation>
</comment>
<dbReference type="Gene3D" id="2.130.10.10">
    <property type="entry name" value="YVTN repeat-like/Quinoprotein amine dehydrogenase"/>
    <property type="match status" value="3"/>
</dbReference>
<feature type="repeat" description="WD" evidence="11">
    <location>
        <begin position="664"/>
        <end position="708"/>
    </location>
</feature>
<dbReference type="GO" id="GO:0005634">
    <property type="term" value="C:nucleus"/>
    <property type="evidence" value="ECO:0007669"/>
    <property type="project" value="UniProtKB-SubCell"/>
</dbReference>
<evidence type="ECO:0000256" key="8">
    <source>
        <dbReference type="ARBA" id="ARBA00022694"/>
    </source>
</evidence>
<feature type="repeat" description="WD" evidence="11">
    <location>
        <begin position="203"/>
        <end position="250"/>
    </location>
</feature>
<reference evidence="13" key="1">
    <citation type="journal article" date="2020" name="Stud. Mycol.">
        <title>101 Dothideomycetes genomes: a test case for predicting lifestyles and emergence of pathogens.</title>
        <authorList>
            <person name="Haridas S."/>
            <person name="Albert R."/>
            <person name="Binder M."/>
            <person name="Bloem J."/>
            <person name="Labutti K."/>
            <person name="Salamov A."/>
            <person name="Andreopoulos B."/>
            <person name="Baker S."/>
            <person name="Barry K."/>
            <person name="Bills G."/>
            <person name="Bluhm B."/>
            <person name="Cannon C."/>
            <person name="Castanera R."/>
            <person name="Culley D."/>
            <person name="Daum C."/>
            <person name="Ezra D."/>
            <person name="Gonzalez J."/>
            <person name="Henrissat B."/>
            <person name="Kuo A."/>
            <person name="Liang C."/>
            <person name="Lipzen A."/>
            <person name="Lutzoni F."/>
            <person name="Magnuson J."/>
            <person name="Mondo S."/>
            <person name="Nolan M."/>
            <person name="Ohm R."/>
            <person name="Pangilinan J."/>
            <person name="Park H.-J."/>
            <person name="Ramirez L."/>
            <person name="Alfaro M."/>
            <person name="Sun H."/>
            <person name="Tritt A."/>
            <person name="Yoshinaga Y."/>
            <person name="Zwiers L.-H."/>
            <person name="Turgeon B."/>
            <person name="Goodwin S."/>
            <person name="Spatafora J."/>
            <person name="Crous P."/>
            <person name="Grigoriev I."/>
        </authorList>
    </citation>
    <scope>NUCLEOTIDE SEQUENCE</scope>
    <source>
        <strain evidence="13">CBS 133067</strain>
    </source>
</reference>
<keyword evidence="7 11" id="KW-0853">WD repeat</keyword>
<feature type="repeat" description="WD" evidence="11">
    <location>
        <begin position="395"/>
        <end position="426"/>
    </location>
</feature>
<evidence type="ECO:0000256" key="2">
    <source>
        <dbReference type="ARBA" id="ARBA00004496"/>
    </source>
</evidence>
<organism evidence="13 14">
    <name type="scientific">Rhizodiscina lignyota</name>
    <dbReference type="NCBI Taxonomy" id="1504668"/>
    <lineage>
        <taxon>Eukaryota</taxon>
        <taxon>Fungi</taxon>
        <taxon>Dikarya</taxon>
        <taxon>Ascomycota</taxon>
        <taxon>Pezizomycotina</taxon>
        <taxon>Dothideomycetes</taxon>
        <taxon>Pleosporomycetidae</taxon>
        <taxon>Aulographales</taxon>
        <taxon>Rhizodiscinaceae</taxon>
        <taxon>Rhizodiscina</taxon>
    </lineage>
</organism>
<feature type="compositionally biased region" description="Basic and acidic residues" evidence="12">
    <location>
        <begin position="521"/>
        <end position="534"/>
    </location>
</feature>
<evidence type="ECO:0000256" key="7">
    <source>
        <dbReference type="ARBA" id="ARBA00022574"/>
    </source>
</evidence>
<evidence type="ECO:0000256" key="6">
    <source>
        <dbReference type="ARBA" id="ARBA00022490"/>
    </source>
</evidence>
<evidence type="ECO:0000256" key="4">
    <source>
        <dbReference type="ARBA" id="ARBA00005881"/>
    </source>
</evidence>
<dbReference type="Pfam" id="PF00400">
    <property type="entry name" value="WD40"/>
    <property type="match status" value="6"/>
</dbReference>
<dbReference type="GO" id="GO:0005737">
    <property type="term" value="C:cytoplasm"/>
    <property type="evidence" value="ECO:0007669"/>
    <property type="project" value="UniProtKB-SubCell"/>
</dbReference>
<evidence type="ECO:0000256" key="12">
    <source>
        <dbReference type="SAM" id="MobiDB-lite"/>
    </source>
</evidence>
<feature type="region of interest" description="Disordered" evidence="12">
    <location>
        <begin position="521"/>
        <end position="543"/>
    </location>
</feature>
<gene>
    <name evidence="13" type="ORF">NA57DRAFT_31449</name>
</gene>